<keyword evidence="2" id="KW-1185">Reference proteome</keyword>
<dbReference type="RefSeq" id="WP_163160923.1">
    <property type="nucleotide sequence ID" value="NZ_VKHP01000241.1"/>
</dbReference>
<evidence type="ECO:0000313" key="2">
    <source>
        <dbReference type="Proteomes" id="UP000468531"/>
    </source>
</evidence>
<accession>A0A6P1BTB3</accession>
<organism evidence="1 2">
    <name type="scientific">Bradyrhizobium uaiense</name>
    <dbReference type="NCBI Taxonomy" id="2594946"/>
    <lineage>
        <taxon>Bacteria</taxon>
        <taxon>Pseudomonadati</taxon>
        <taxon>Pseudomonadota</taxon>
        <taxon>Alphaproteobacteria</taxon>
        <taxon>Hyphomicrobiales</taxon>
        <taxon>Nitrobacteraceae</taxon>
        <taxon>Bradyrhizobium</taxon>
    </lineage>
</organism>
<evidence type="ECO:0000313" key="1">
    <source>
        <dbReference type="EMBL" id="NEV01424.1"/>
    </source>
</evidence>
<gene>
    <name evidence="1" type="ORF">FNJ47_38045</name>
</gene>
<comment type="caution">
    <text evidence="1">The sequence shown here is derived from an EMBL/GenBank/DDBJ whole genome shotgun (WGS) entry which is preliminary data.</text>
</comment>
<reference evidence="1 2" key="1">
    <citation type="journal article" date="2020" name="Arch. Microbiol.">
        <title>Bradyrhizobium uaiense sp. nov., a new highly efficient cowpea symbiont.</title>
        <authorList>
            <person name="Cabral Michel D."/>
            <person name="Azarias Guimaraes A."/>
            <person name="Martins da Costa E."/>
            <person name="Soares de Carvalho T."/>
            <person name="Balsanelli E."/>
            <person name="Willems A."/>
            <person name="Maltempi de Souza E."/>
            <person name="de Souza Moreira F.M."/>
        </authorList>
    </citation>
    <scope>NUCLEOTIDE SEQUENCE [LARGE SCALE GENOMIC DNA]</scope>
    <source>
        <strain evidence="1 2">UFLA 03-164</strain>
    </source>
</reference>
<protein>
    <submittedName>
        <fullName evidence="1">Uncharacterized protein</fullName>
    </submittedName>
</protein>
<dbReference type="AlphaFoldDB" id="A0A6P1BTB3"/>
<proteinExistence type="predicted"/>
<dbReference type="EMBL" id="VKHP01000241">
    <property type="protein sequence ID" value="NEV01424.1"/>
    <property type="molecule type" value="Genomic_DNA"/>
</dbReference>
<name>A0A6P1BTB3_9BRAD</name>
<dbReference type="Proteomes" id="UP000468531">
    <property type="component" value="Unassembled WGS sequence"/>
</dbReference>
<sequence length="94" mass="11124">MTTSTIREWIVESINSIISGQPFTQADFDAQPLNGWEEIGPKPGIVIRSDREPAYFAWLALQWWVNDDDIRAKDFEYGEMRKRELQSFLERMER</sequence>